<comment type="caution">
    <text evidence="1">The sequence shown here is derived from an EMBL/GenBank/DDBJ whole genome shotgun (WGS) entry which is preliminary data.</text>
</comment>
<sequence length="80" mass="8374">MGRLRGPVVSNATVVASTRAASSAGGAVTRYNGEVRRGAKEQMPLAVTEAGAEEVDLSSVAQMRRGGDHHLSRLSIVKLK</sequence>
<accession>A0A8T1CRX2</accession>
<dbReference type="EMBL" id="RCMK01000488">
    <property type="protein sequence ID" value="KAG2925934.1"/>
    <property type="molecule type" value="Genomic_DNA"/>
</dbReference>
<name>A0A8T1CRX2_9STRA</name>
<proteinExistence type="predicted"/>
<organism evidence="1 2">
    <name type="scientific">Phytophthora cactorum</name>
    <dbReference type="NCBI Taxonomy" id="29920"/>
    <lineage>
        <taxon>Eukaryota</taxon>
        <taxon>Sar</taxon>
        <taxon>Stramenopiles</taxon>
        <taxon>Oomycota</taxon>
        <taxon>Peronosporomycetes</taxon>
        <taxon>Peronosporales</taxon>
        <taxon>Peronosporaceae</taxon>
        <taxon>Phytophthora</taxon>
    </lineage>
</organism>
<reference evidence="1" key="1">
    <citation type="submission" date="2018-10" db="EMBL/GenBank/DDBJ databases">
        <title>Effector identification in a new, highly contiguous assembly of the strawberry crown rot pathogen Phytophthora cactorum.</title>
        <authorList>
            <person name="Armitage A.D."/>
            <person name="Nellist C.F."/>
            <person name="Bates H."/>
            <person name="Vickerstaff R.J."/>
            <person name="Harrison R.J."/>
        </authorList>
    </citation>
    <scope>NUCLEOTIDE SEQUENCE</scope>
    <source>
        <strain evidence="1">4040</strain>
    </source>
</reference>
<gene>
    <name evidence="1" type="ORF">PC117_g15044</name>
</gene>
<evidence type="ECO:0000313" key="2">
    <source>
        <dbReference type="Proteomes" id="UP000736787"/>
    </source>
</evidence>
<protein>
    <submittedName>
        <fullName evidence="1">Uncharacterized protein</fullName>
    </submittedName>
</protein>
<evidence type="ECO:0000313" key="1">
    <source>
        <dbReference type="EMBL" id="KAG2925934.1"/>
    </source>
</evidence>
<dbReference type="Proteomes" id="UP000736787">
    <property type="component" value="Unassembled WGS sequence"/>
</dbReference>
<dbReference type="AlphaFoldDB" id="A0A8T1CRX2"/>